<dbReference type="KEGG" id="poz:I0K15_10985"/>
<dbReference type="EMBL" id="CP064942">
    <property type="protein sequence ID" value="QPH52351.1"/>
    <property type="molecule type" value="Genomic_DNA"/>
</dbReference>
<feature type="domain" description="FAD dependent oxidoreductase" evidence="2">
    <location>
        <begin position="39"/>
        <end position="385"/>
    </location>
</feature>
<dbReference type="Pfam" id="PF01266">
    <property type="entry name" value="DAO"/>
    <property type="match status" value="1"/>
</dbReference>
<dbReference type="PANTHER" id="PTHR13847:SF281">
    <property type="entry name" value="FAD DEPENDENT OXIDOREDUCTASE DOMAIN-CONTAINING PROTEIN"/>
    <property type="match status" value="1"/>
</dbReference>
<reference evidence="3 4" key="1">
    <citation type="submission" date="2020-11" db="EMBL/GenBank/DDBJ databases">
        <title>Description of Pontivivens ytuae sp. nov. isolated from deep sea sediment of Mariana Trench.</title>
        <authorList>
            <person name="Wang Z."/>
            <person name="Sun Q.-L."/>
            <person name="Xu X.-D."/>
            <person name="Tang Y.-Z."/>
            <person name="Zhang J."/>
        </authorList>
    </citation>
    <scope>NUCLEOTIDE SEQUENCE [LARGE SCALE GENOMIC DNA]</scope>
    <source>
        <strain evidence="3 4">MT2928</strain>
    </source>
</reference>
<evidence type="ECO:0000313" key="4">
    <source>
        <dbReference type="Proteomes" id="UP000594800"/>
    </source>
</evidence>
<dbReference type="Proteomes" id="UP000594800">
    <property type="component" value="Chromosome"/>
</dbReference>
<evidence type="ECO:0000256" key="1">
    <source>
        <dbReference type="ARBA" id="ARBA00023002"/>
    </source>
</evidence>
<dbReference type="SUPFAM" id="SSF51905">
    <property type="entry name" value="FAD/NAD(P)-binding domain"/>
    <property type="match status" value="1"/>
</dbReference>
<dbReference type="Gene3D" id="3.30.9.10">
    <property type="entry name" value="D-Amino Acid Oxidase, subunit A, domain 2"/>
    <property type="match status" value="1"/>
</dbReference>
<evidence type="ECO:0000259" key="2">
    <source>
        <dbReference type="Pfam" id="PF01266"/>
    </source>
</evidence>
<gene>
    <name evidence="3" type="ORF">I0K15_10985</name>
</gene>
<protein>
    <submittedName>
        <fullName evidence="3">FAD-binding oxidoreductase</fullName>
    </submittedName>
</protein>
<name>A0A7S9LNG4_9RHOB</name>
<keyword evidence="1" id="KW-0560">Oxidoreductase</keyword>
<dbReference type="AlphaFoldDB" id="A0A7S9LNG4"/>
<keyword evidence="4" id="KW-1185">Reference proteome</keyword>
<accession>A0A7S9LNG4</accession>
<sequence>MNLLYANDRPGEYPASWYADTATPLPPAPALDGDIRAEVCIVGAGYTGLSAALHLARAGRNVVLIDAHRAGWGASGRNGGQVGSGQRVEAPEMEEMFGRDTARTLWQIGEDAKQLVKDLIAELAIECELAPGILYTDHKPAHTAEMRRHARHMNEQYGQPLEFLDHDALRDHLGTDAYASGVLDPTAAHLHPLNYALGLARAVRAAGVRLHENTPALAREGTTIVTRRGRIRADHVILACNGYLGDLDRGIARRVMPINNYILATEPLGEERARALIRHNHAVADAKFVVNYFRLTRDHRLLFGGGESYSYRFPDDIAAKARKPMLEIFPQLRDVKITHAWGGTLGITMNRLPYLTRPAPGVLSASGYSGHGVALATLCGALVAEAITGDSPRFETMARLAHRTFPGPSSWRTPLLAFAMSWYALRDRL</sequence>
<dbReference type="GO" id="GO:0016491">
    <property type="term" value="F:oxidoreductase activity"/>
    <property type="evidence" value="ECO:0007669"/>
    <property type="project" value="UniProtKB-KW"/>
</dbReference>
<dbReference type="GO" id="GO:0005737">
    <property type="term" value="C:cytoplasm"/>
    <property type="evidence" value="ECO:0007669"/>
    <property type="project" value="TreeGrafter"/>
</dbReference>
<dbReference type="InterPro" id="IPR036188">
    <property type="entry name" value="FAD/NAD-bd_sf"/>
</dbReference>
<evidence type="ECO:0000313" key="3">
    <source>
        <dbReference type="EMBL" id="QPH52351.1"/>
    </source>
</evidence>
<dbReference type="InterPro" id="IPR006076">
    <property type="entry name" value="FAD-dep_OxRdtase"/>
</dbReference>
<dbReference type="Gene3D" id="3.50.50.60">
    <property type="entry name" value="FAD/NAD(P)-binding domain"/>
    <property type="match status" value="1"/>
</dbReference>
<dbReference type="PANTHER" id="PTHR13847">
    <property type="entry name" value="SARCOSINE DEHYDROGENASE-RELATED"/>
    <property type="match status" value="1"/>
</dbReference>
<dbReference type="RefSeq" id="WP_196101565.1">
    <property type="nucleotide sequence ID" value="NZ_CP064942.1"/>
</dbReference>
<organism evidence="3 4">
    <name type="scientific">Pontivivens ytuae</name>
    <dbReference type="NCBI Taxonomy" id="2789856"/>
    <lineage>
        <taxon>Bacteria</taxon>
        <taxon>Pseudomonadati</taxon>
        <taxon>Pseudomonadota</taxon>
        <taxon>Alphaproteobacteria</taxon>
        <taxon>Rhodobacterales</taxon>
        <taxon>Paracoccaceae</taxon>
        <taxon>Pontivivens</taxon>
    </lineage>
</organism>
<proteinExistence type="predicted"/>